<evidence type="ECO:0000256" key="2">
    <source>
        <dbReference type="ARBA" id="ARBA00008061"/>
    </source>
</evidence>
<accession>A0A7R8ZVN0</accession>
<evidence type="ECO:0000259" key="6">
    <source>
        <dbReference type="SMART" id="SM00642"/>
    </source>
</evidence>
<dbReference type="Pfam" id="PF17389">
    <property type="entry name" value="Bac_rhamnosid6H"/>
    <property type="match status" value="1"/>
</dbReference>
<dbReference type="Pfam" id="PF00128">
    <property type="entry name" value="Alpha-amylase"/>
    <property type="match status" value="1"/>
</dbReference>
<dbReference type="Pfam" id="PF23915">
    <property type="entry name" value="SusG_C"/>
    <property type="match status" value="1"/>
</dbReference>
<dbReference type="EC" id="3.2.1.20" evidence="3"/>
<keyword evidence="4" id="KW-0378">Hydrolase</keyword>
<dbReference type="InterPro" id="IPR045857">
    <property type="entry name" value="O16G_dom_2"/>
</dbReference>
<dbReference type="InterPro" id="IPR035396">
    <property type="entry name" value="Bac_rhamnosid6H"/>
</dbReference>
<evidence type="ECO:0000256" key="4">
    <source>
        <dbReference type="ARBA" id="ARBA00022801"/>
    </source>
</evidence>
<dbReference type="GO" id="GO:0004556">
    <property type="term" value="F:alpha-amylase activity"/>
    <property type="evidence" value="ECO:0007669"/>
    <property type="project" value="TreeGrafter"/>
</dbReference>
<reference evidence="7" key="1">
    <citation type="submission" date="2020-11" db="EMBL/GenBank/DDBJ databases">
        <authorList>
            <person name="Tran Van P."/>
        </authorList>
    </citation>
    <scope>NUCLEOTIDE SEQUENCE</scope>
</reference>
<dbReference type="InterPro" id="IPR006047">
    <property type="entry name" value="GH13_cat_dom"/>
</dbReference>
<comment type="similarity">
    <text evidence="2">Belongs to the glycosyl hydrolase 13 family.</text>
</comment>
<dbReference type="InterPro" id="IPR012341">
    <property type="entry name" value="6hp_glycosidase-like_sf"/>
</dbReference>
<name>A0A7R8ZVN0_9CRUS</name>
<comment type="catalytic activity">
    <reaction evidence="1">
        <text>Hydrolysis of terminal, non-reducing (1-&gt;4)-linked alpha-D-glucose residues with release of alpha-D-glucose.</text>
        <dbReference type="EC" id="3.2.1.20"/>
    </reaction>
</comment>
<dbReference type="FunFam" id="3.20.20.80:FF:000064">
    <property type="entry name" value="Oligo-1,6-glucosidase"/>
    <property type="match status" value="1"/>
</dbReference>
<dbReference type="Gene3D" id="3.90.400.10">
    <property type="entry name" value="Oligo-1,6-glucosidase, Domain 2"/>
    <property type="match status" value="1"/>
</dbReference>
<dbReference type="InterPro" id="IPR017853">
    <property type="entry name" value="GH"/>
</dbReference>
<sequence length="926" mass="107147">MQPTEDPNIFQLTVILNPYNEDLNQEKEWKLTEDVSHKPQFTSDQPIVDALFNLSLEEAIKNIEPDSTLRTGAKWGGVWTRDVSYSILLAFAYHEPEVAKISLRKKVKRDRIIQDTGSGGAWPVSSDRTTWVLAAWEIYKVTGDRDWLEEVYPIIKNTLDDDYLTIYDPQTGMFSGESSFLDWREQTYPKWMDNKDIYRSQNLGTNVVHYQAHRILSAMAKIKGEPHAVYDERAEKIKKGINDHLWMQDKGYYAQYLYGRSDLVKSARYEALGEALAILFEVADNEKATSIIGNSPLTTFGATCIYPQIPGIPPYHNNGIWPFVQSYWNWAAAKTGNEEVLIHGLASVYRAAGLFLTNYENMVAETDKATDKVTPKKEMSTWWKEGVLYQIYPQSFKDTDGDGFGDFRGVIEKLDYIQSLGVKMVWMNPFFDSPLVDNGYDVADYRAILPRYGTMDDFQEMLDGLHERDIKFILDVVVNHSSNEHEWFKQSRSSRDNPYRDYYHWWPAEKGQPPFRHSLFDPEGAWEYDSLTNAYYLHYFADAQPDLNWENPKVRQEVYDIMKFWVDKGVDGFRLDAFQFASKDTTFPEWPKGHERDFSKWYGMRPQLHDYLREMNEEVLSKYDVFAVAEGAGSSFKDAHDLVDEDRKELQMAYHFESVGLSRTTAGYELADFKETFSRWDSAFAQKGWIAVFLSNHDNSRLVNRFANTNPEFKTVSTQMIHTFLMSMRGTPYTYYGDEIGMTNIDMPTIEEYVDVSALGEYKAAVSQGLDLEEFMKELNYRSRENARTPMQWNATKNGGFSNGTPWKRVNENYSEINVSNQEKDPNSILNHFRKMTKLRNENSVLVYGKYTLLQKEHPSVYAYTRGSGDDKMLILLNFSDAPSSIHLDEVKTIQKIEINNYNECAIQGNTVNLLPYQAVIFRLGT</sequence>
<dbReference type="GO" id="GO:0009313">
    <property type="term" value="P:oligosaccharide catabolic process"/>
    <property type="evidence" value="ECO:0007669"/>
    <property type="project" value="TreeGrafter"/>
</dbReference>
<dbReference type="InterPro" id="IPR056300">
    <property type="entry name" value="SusG-like_C"/>
</dbReference>
<dbReference type="InterPro" id="IPR008928">
    <property type="entry name" value="6-hairpin_glycosidase_sf"/>
</dbReference>
<dbReference type="EMBL" id="OB666687">
    <property type="protein sequence ID" value="CAD7233646.1"/>
    <property type="molecule type" value="Genomic_DNA"/>
</dbReference>
<dbReference type="CDD" id="cd11333">
    <property type="entry name" value="AmyAc_SI_OligoGlu_DGase"/>
    <property type="match status" value="1"/>
</dbReference>
<dbReference type="AlphaFoldDB" id="A0A7R8ZVN0"/>
<evidence type="ECO:0000256" key="1">
    <source>
        <dbReference type="ARBA" id="ARBA00001657"/>
    </source>
</evidence>
<dbReference type="SUPFAM" id="SSF51445">
    <property type="entry name" value="(Trans)glycosidases"/>
    <property type="match status" value="1"/>
</dbReference>
<gene>
    <name evidence="7" type="ORF">CTOB1V02_LOCUS11467</name>
</gene>
<protein>
    <recommendedName>
        <fullName evidence="3">alpha-glucosidase</fullName>
        <ecNumber evidence="3">3.2.1.20</ecNumber>
    </recommendedName>
</protein>
<dbReference type="SUPFAM" id="SSF51011">
    <property type="entry name" value="Glycosyl hydrolase domain"/>
    <property type="match status" value="1"/>
</dbReference>
<dbReference type="GO" id="GO:0004558">
    <property type="term" value="F:alpha-1,4-glucosidase activity"/>
    <property type="evidence" value="ECO:0007669"/>
    <property type="project" value="UniProtKB-EC"/>
</dbReference>
<feature type="domain" description="Glycosyl hydrolase family 13 catalytic" evidence="6">
    <location>
        <begin position="390"/>
        <end position="788"/>
    </location>
</feature>
<organism evidence="7">
    <name type="scientific">Cyprideis torosa</name>
    <dbReference type="NCBI Taxonomy" id="163714"/>
    <lineage>
        <taxon>Eukaryota</taxon>
        <taxon>Metazoa</taxon>
        <taxon>Ecdysozoa</taxon>
        <taxon>Arthropoda</taxon>
        <taxon>Crustacea</taxon>
        <taxon>Oligostraca</taxon>
        <taxon>Ostracoda</taxon>
        <taxon>Podocopa</taxon>
        <taxon>Podocopida</taxon>
        <taxon>Cytherocopina</taxon>
        <taxon>Cytheroidea</taxon>
        <taxon>Cytherideidae</taxon>
        <taxon>Cyprideis</taxon>
    </lineage>
</organism>
<dbReference type="Gene3D" id="2.60.40.1180">
    <property type="entry name" value="Golgi alpha-mannosidase II"/>
    <property type="match status" value="1"/>
</dbReference>
<dbReference type="PANTHER" id="PTHR10357">
    <property type="entry name" value="ALPHA-AMYLASE FAMILY MEMBER"/>
    <property type="match status" value="1"/>
</dbReference>
<keyword evidence="5" id="KW-0326">Glycosidase</keyword>
<evidence type="ECO:0000313" key="7">
    <source>
        <dbReference type="EMBL" id="CAD7233646.1"/>
    </source>
</evidence>
<evidence type="ECO:0000256" key="3">
    <source>
        <dbReference type="ARBA" id="ARBA00012741"/>
    </source>
</evidence>
<dbReference type="PANTHER" id="PTHR10357:SF179">
    <property type="entry name" value="NEUTRAL AND BASIC AMINO ACID TRANSPORT PROTEIN RBAT"/>
    <property type="match status" value="1"/>
</dbReference>
<dbReference type="OrthoDB" id="1740265at2759"/>
<dbReference type="InterPro" id="IPR013780">
    <property type="entry name" value="Glyco_hydro_b"/>
</dbReference>
<dbReference type="Gene3D" id="3.20.20.80">
    <property type="entry name" value="Glycosidases"/>
    <property type="match status" value="1"/>
</dbReference>
<evidence type="ECO:0000256" key="5">
    <source>
        <dbReference type="ARBA" id="ARBA00023295"/>
    </source>
</evidence>
<dbReference type="Gene3D" id="1.50.10.10">
    <property type="match status" value="1"/>
</dbReference>
<proteinExistence type="inferred from homology"/>
<dbReference type="SUPFAM" id="SSF48208">
    <property type="entry name" value="Six-hairpin glycosidases"/>
    <property type="match status" value="1"/>
</dbReference>
<dbReference type="SMART" id="SM00642">
    <property type="entry name" value="Aamy"/>
    <property type="match status" value="1"/>
</dbReference>